<keyword evidence="3" id="KW-1185">Reference proteome</keyword>
<feature type="compositionally biased region" description="Acidic residues" evidence="1">
    <location>
        <begin position="312"/>
        <end position="328"/>
    </location>
</feature>
<evidence type="ECO:0000256" key="1">
    <source>
        <dbReference type="SAM" id="MobiDB-lite"/>
    </source>
</evidence>
<feature type="region of interest" description="Disordered" evidence="1">
    <location>
        <begin position="558"/>
        <end position="582"/>
    </location>
</feature>
<sequence length="582" mass="61827">MHNVGLVQKYLMRFLTNERQQLPDASHVVEGKPSPCSRLIWWIISHHTADGFDGDPQAVRCAILGWATRRCARAGLVPEALEQPGGAAATGSKAKRKGPRATSRSPRTASATAAFEFRAGARRGDYDACTKARGSKKERREFAFARARANYGVPELDASDPRFSHLTEAQDALGLYVSELAAAAGAAGAVGSKRGGWRRIPADDVLGDPGDYSRQLLHFSRASLHAGGDLDGEALEEAKAAVFDAADVSQAFASGAGLLALLAALDAYAPARADAAAARPCPAPTGDGDADRKAAVDHAAATWGTPSTPLLDDGDDEFVTSLDLDEVERDDRDGPDIAKRSASGDSDDAAPRAPRTKPTGERLEAFLTELILRLPDEALDAARAPGPPAARGRGAARRTRRRALFGVARACTRRAARERGTRGAVLFGASGDPAANSISEEMDRLLTARYVKSRSWQDDMMAMFFCAAQNAGEGGMTMACCSMDGQQDLQSTTTFFLDKPPPGGGATGRGLARSPVSFNTHESVKGVKLVPDTDRYYNRAISDVVSAKRKNENYVVSEDAPASKGDAWKGARPMTRAVNLDD</sequence>
<organism evidence="2 3">
    <name type="scientific">Aureococcus anophagefferens</name>
    <name type="common">Harmful bloom alga</name>
    <dbReference type="NCBI Taxonomy" id="44056"/>
    <lineage>
        <taxon>Eukaryota</taxon>
        <taxon>Sar</taxon>
        <taxon>Stramenopiles</taxon>
        <taxon>Ochrophyta</taxon>
        <taxon>Pelagophyceae</taxon>
        <taxon>Pelagomonadales</taxon>
        <taxon>Pelagomonadaceae</taxon>
        <taxon>Aureococcus</taxon>
    </lineage>
</organism>
<dbReference type="EMBL" id="JBBJCI010000427">
    <property type="protein sequence ID" value="KAK7230607.1"/>
    <property type="molecule type" value="Genomic_DNA"/>
</dbReference>
<reference evidence="2 3" key="1">
    <citation type="submission" date="2024-03" db="EMBL/GenBank/DDBJ databases">
        <title>Aureococcus anophagefferens CCMP1851 and Kratosvirus quantuckense: Draft genome of a second virus-susceptible host strain in the model system.</title>
        <authorList>
            <person name="Chase E."/>
            <person name="Truchon A.R."/>
            <person name="Schepens W."/>
            <person name="Wilhelm S.W."/>
        </authorList>
    </citation>
    <scope>NUCLEOTIDE SEQUENCE [LARGE SCALE GENOMIC DNA]</scope>
    <source>
        <strain evidence="2 3">CCMP1851</strain>
    </source>
</reference>
<evidence type="ECO:0000313" key="2">
    <source>
        <dbReference type="EMBL" id="KAK7230607.1"/>
    </source>
</evidence>
<evidence type="ECO:0000313" key="3">
    <source>
        <dbReference type="Proteomes" id="UP001363151"/>
    </source>
</evidence>
<name>A0ABR1FGY4_AURAN</name>
<comment type="caution">
    <text evidence="2">The sequence shown here is derived from an EMBL/GenBank/DDBJ whole genome shotgun (WGS) entry which is preliminary data.</text>
</comment>
<proteinExistence type="predicted"/>
<feature type="region of interest" description="Disordered" evidence="1">
    <location>
        <begin position="278"/>
        <end position="361"/>
    </location>
</feature>
<feature type="compositionally biased region" description="Basic and acidic residues" evidence="1">
    <location>
        <begin position="329"/>
        <end position="339"/>
    </location>
</feature>
<dbReference type="Proteomes" id="UP001363151">
    <property type="component" value="Unassembled WGS sequence"/>
</dbReference>
<gene>
    <name evidence="2" type="ORF">SO694_00079186</name>
</gene>
<feature type="compositionally biased region" description="Low complexity" evidence="1">
    <location>
        <begin position="100"/>
        <end position="110"/>
    </location>
</feature>
<accession>A0ABR1FGY4</accession>
<feature type="region of interest" description="Disordered" evidence="1">
    <location>
        <begin position="84"/>
        <end position="110"/>
    </location>
</feature>
<protein>
    <submittedName>
        <fullName evidence="2">Uncharacterized protein</fullName>
    </submittedName>
</protein>